<dbReference type="EMBL" id="LR746268">
    <property type="protein sequence ID" value="CAA7396705.1"/>
    <property type="molecule type" value="Genomic_DNA"/>
</dbReference>
<dbReference type="CDD" id="cd16987">
    <property type="entry name" value="ANTH_N_AP180_plant"/>
    <property type="match status" value="1"/>
</dbReference>
<dbReference type="Pfam" id="PF07651">
    <property type="entry name" value="ANTH"/>
    <property type="match status" value="1"/>
</dbReference>
<dbReference type="InterPro" id="IPR011417">
    <property type="entry name" value="ANTH_dom"/>
</dbReference>
<dbReference type="Proteomes" id="UP000663760">
    <property type="component" value="Chromosome 5"/>
</dbReference>
<dbReference type="GO" id="GO:0005905">
    <property type="term" value="C:clathrin-coated pit"/>
    <property type="evidence" value="ECO:0007669"/>
    <property type="project" value="UniProtKB-SubCell"/>
</dbReference>
<evidence type="ECO:0000256" key="2">
    <source>
        <dbReference type="ARBA" id="ARBA00004555"/>
    </source>
</evidence>
<dbReference type="GO" id="GO:0030136">
    <property type="term" value="C:clathrin-coated vesicle"/>
    <property type="evidence" value="ECO:0007669"/>
    <property type="project" value="UniProtKB-SubCell"/>
</dbReference>
<dbReference type="PANTHER" id="PTHR22951">
    <property type="entry name" value="CLATHRIN ASSEMBLY PROTEIN"/>
    <property type="match status" value="1"/>
</dbReference>
<reference evidence="10" key="1">
    <citation type="submission" date="2020-02" db="EMBL/GenBank/DDBJ databases">
        <authorList>
            <person name="Scholz U."/>
            <person name="Mascher M."/>
            <person name="Fiebig A."/>
        </authorList>
    </citation>
    <scope>NUCLEOTIDE SEQUENCE</scope>
</reference>
<dbReference type="GO" id="GO:0005545">
    <property type="term" value="F:1-phosphatidylinositol binding"/>
    <property type="evidence" value="ECO:0007669"/>
    <property type="project" value="InterPro"/>
</dbReference>
<dbReference type="FunFam" id="1.20.58.150:FF:000005">
    <property type="entry name" value="putative clathrin assembly protein At2g25430"/>
    <property type="match status" value="1"/>
</dbReference>
<keyword evidence="5" id="KW-0333">Golgi apparatus</keyword>
<evidence type="ECO:0000256" key="3">
    <source>
        <dbReference type="ARBA" id="ARBA00004600"/>
    </source>
</evidence>
<evidence type="ECO:0000256" key="6">
    <source>
        <dbReference type="ARBA" id="ARBA00023136"/>
    </source>
</evidence>
<dbReference type="GO" id="GO:0006900">
    <property type="term" value="P:vesicle budding from membrane"/>
    <property type="evidence" value="ECO:0007669"/>
    <property type="project" value="TreeGrafter"/>
</dbReference>
<dbReference type="SUPFAM" id="SSF48464">
    <property type="entry name" value="ENTH/VHS domain"/>
    <property type="match status" value="1"/>
</dbReference>
<evidence type="ECO:0000256" key="1">
    <source>
        <dbReference type="ARBA" id="ARBA00004132"/>
    </source>
</evidence>
<evidence type="ECO:0000256" key="5">
    <source>
        <dbReference type="ARBA" id="ARBA00023034"/>
    </source>
</evidence>
<comment type="subcellular location">
    <subcellularLocation>
        <location evidence="1">Cytoplasmic vesicle</location>
        <location evidence="1">Clathrin-coated vesicle</location>
    </subcellularLocation>
    <subcellularLocation>
        <location evidence="2">Golgi apparatus</location>
    </subcellularLocation>
    <subcellularLocation>
        <location evidence="3">Membrane</location>
        <location evidence="3">Clathrin-coated pit</location>
    </subcellularLocation>
</comment>
<evidence type="ECO:0000259" key="9">
    <source>
        <dbReference type="PROSITE" id="PS50942"/>
    </source>
</evidence>
<organism evidence="10 11">
    <name type="scientific">Spirodela intermedia</name>
    <name type="common">Intermediate duckweed</name>
    <dbReference type="NCBI Taxonomy" id="51605"/>
    <lineage>
        <taxon>Eukaryota</taxon>
        <taxon>Viridiplantae</taxon>
        <taxon>Streptophyta</taxon>
        <taxon>Embryophyta</taxon>
        <taxon>Tracheophyta</taxon>
        <taxon>Spermatophyta</taxon>
        <taxon>Magnoliopsida</taxon>
        <taxon>Liliopsida</taxon>
        <taxon>Araceae</taxon>
        <taxon>Lemnoideae</taxon>
        <taxon>Spirodela</taxon>
    </lineage>
</organism>
<keyword evidence="4" id="KW-0254">Endocytosis</keyword>
<sequence length="570" mass="63365">MAPSRIRKALGAVKDQTSIGLAKVGSSNAISDLDVAIVKATRHDEQPAEEKYIREILSLTCYSRMYISSCVSSISKRLTKTRSWAVALKSLVLLHRLLIEGDPAYEQEIFFATRRGTRLLNLSDFRDTSRTDSWDFSAFVRTFALYLDEHLEFRMLGRRVRRTRSIGGDDDDVEATPSSVRSTPVREMKTDRIFNRTQHLQLLLERFIACRPTGAAKNSRIVAIALYPMVKESYQIYFDLIEIMGILIDRFMELEVTDCVKVHEIFSRISKQFEELDKCYKWCKTVGIARSSEYPDVEKITPKKLEVMEEFIRDKSALASRKLKQVDDAAVETKPAEETDYDINSIKALPAPESAGEVVVELVEVVVGGEEVTKPEKPEEEPADFLNLGAEAVKPEEHGDQLALALFDGGATDAAAPPKWEAFTSEETADWETALVQSASSLSTQKAALGGGFDQLLLDAMYQHQPPAGNALGFTGSASSMAVPQGQPLLALPAPLAPTGAPAGGDPFAASLVVEPPAYVRISDMEKKQHLLVEEQIMWQQYAKEGMRGQLELARLQQNPYPMGGHQQRF</sequence>
<dbReference type="Gene3D" id="1.20.58.150">
    <property type="entry name" value="ANTH domain"/>
    <property type="match status" value="1"/>
</dbReference>
<evidence type="ECO:0000256" key="7">
    <source>
        <dbReference type="ARBA" id="ARBA00023176"/>
    </source>
</evidence>
<dbReference type="SMART" id="SM00273">
    <property type="entry name" value="ENTH"/>
    <property type="match status" value="1"/>
</dbReference>
<name>A0A7I8KI70_SPIIN</name>
<evidence type="ECO:0000313" key="11">
    <source>
        <dbReference type="Proteomes" id="UP000663760"/>
    </source>
</evidence>
<dbReference type="InterPro" id="IPR008942">
    <property type="entry name" value="ENTH_VHS"/>
</dbReference>
<evidence type="ECO:0000313" key="10">
    <source>
        <dbReference type="EMBL" id="CAA7396705.1"/>
    </source>
</evidence>
<dbReference type="GO" id="GO:0000149">
    <property type="term" value="F:SNARE binding"/>
    <property type="evidence" value="ECO:0007669"/>
    <property type="project" value="TreeGrafter"/>
</dbReference>
<dbReference type="FunFam" id="1.25.40.90:FF:000019">
    <property type="entry name" value="Clathrin coat assembly protein"/>
    <property type="match status" value="1"/>
</dbReference>
<dbReference type="InterPro" id="IPR048050">
    <property type="entry name" value="ANTH_N_plant"/>
</dbReference>
<dbReference type="GO" id="GO:0005794">
    <property type="term" value="C:Golgi apparatus"/>
    <property type="evidence" value="ECO:0007669"/>
    <property type="project" value="UniProtKB-SubCell"/>
</dbReference>
<protein>
    <recommendedName>
        <fullName evidence="9">ENTH domain-containing protein</fullName>
    </recommendedName>
</protein>
<dbReference type="AlphaFoldDB" id="A0A7I8KI70"/>
<dbReference type="PROSITE" id="PS50942">
    <property type="entry name" value="ENTH"/>
    <property type="match status" value="1"/>
</dbReference>
<dbReference type="OrthoDB" id="44015at2759"/>
<dbReference type="SUPFAM" id="SSF89009">
    <property type="entry name" value="GAT-like domain"/>
    <property type="match status" value="1"/>
</dbReference>
<proteinExistence type="predicted"/>
<accession>A0A7I8KI70</accession>
<keyword evidence="7" id="KW-0168">Coated pit</keyword>
<evidence type="ECO:0000256" key="8">
    <source>
        <dbReference type="ARBA" id="ARBA00023329"/>
    </source>
</evidence>
<dbReference type="InterPro" id="IPR013809">
    <property type="entry name" value="ENTH"/>
</dbReference>
<dbReference type="Gene3D" id="1.25.40.90">
    <property type="match status" value="1"/>
</dbReference>
<feature type="domain" description="ENTH" evidence="9">
    <location>
        <begin position="25"/>
        <end position="161"/>
    </location>
</feature>
<keyword evidence="8" id="KW-0968">Cytoplasmic vesicle</keyword>
<dbReference type="InterPro" id="IPR045192">
    <property type="entry name" value="AP180-like"/>
</dbReference>
<dbReference type="PANTHER" id="PTHR22951:SF12">
    <property type="entry name" value="OS05G0426100 PROTEIN"/>
    <property type="match status" value="1"/>
</dbReference>
<dbReference type="GO" id="GO:0032050">
    <property type="term" value="F:clathrin heavy chain binding"/>
    <property type="evidence" value="ECO:0007669"/>
    <property type="project" value="TreeGrafter"/>
</dbReference>
<evidence type="ECO:0000256" key="4">
    <source>
        <dbReference type="ARBA" id="ARBA00022583"/>
    </source>
</evidence>
<dbReference type="GO" id="GO:0072583">
    <property type="term" value="P:clathrin-dependent endocytosis"/>
    <property type="evidence" value="ECO:0007669"/>
    <property type="project" value="InterPro"/>
</dbReference>
<dbReference type="GO" id="GO:0005546">
    <property type="term" value="F:phosphatidylinositol-4,5-bisphosphate binding"/>
    <property type="evidence" value="ECO:0007669"/>
    <property type="project" value="TreeGrafter"/>
</dbReference>
<gene>
    <name evidence="10" type="ORF">SI8410_05007368</name>
</gene>
<dbReference type="GO" id="GO:0048268">
    <property type="term" value="P:clathrin coat assembly"/>
    <property type="evidence" value="ECO:0007669"/>
    <property type="project" value="InterPro"/>
</dbReference>
<dbReference type="InterPro" id="IPR014712">
    <property type="entry name" value="ANTH_dom_sf"/>
</dbReference>
<keyword evidence="11" id="KW-1185">Reference proteome</keyword>
<keyword evidence="6" id="KW-0472">Membrane</keyword>